<dbReference type="InterPro" id="IPR032675">
    <property type="entry name" value="LRR_dom_sf"/>
</dbReference>
<accession>A0A7C8YI33</accession>
<dbReference type="EMBL" id="GISG01021574">
    <property type="protein sequence ID" value="MBA4618655.1"/>
    <property type="molecule type" value="Transcribed_RNA"/>
</dbReference>
<evidence type="ECO:0008006" key="3">
    <source>
        <dbReference type="Google" id="ProtNLM"/>
    </source>
</evidence>
<name>A0A7C8YI33_OPUST</name>
<dbReference type="Pfam" id="PF00560">
    <property type="entry name" value="LRR_1"/>
    <property type="match status" value="1"/>
</dbReference>
<organism evidence="2">
    <name type="scientific">Opuntia streptacantha</name>
    <name type="common">Prickly pear cactus</name>
    <name type="synonym">Opuntia cardona</name>
    <dbReference type="NCBI Taxonomy" id="393608"/>
    <lineage>
        <taxon>Eukaryota</taxon>
        <taxon>Viridiplantae</taxon>
        <taxon>Streptophyta</taxon>
        <taxon>Embryophyta</taxon>
        <taxon>Tracheophyta</taxon>
        <taxon>Spermatophyta</taxon>
        <taxon>Magnoliopsida</taxon>
        <taxon>eudicotyledons</taxon>
        <taxon>Gunneridae</taxon>
        <taxon>Pentapetalae</taxon>
        <taxon>Caryophyllales</taxon>
        <taxon>Cactineae</taxon>
        <taxon>Cactaceae</taxon>
        <taxon>Opuntioideae</taxon>
        <taxon>Opuntia</taxon>
    </lineage>
</organism>
<dbReference type="InterPro" id="IPR051848">
    <property type="entry name" value="PGIP"/>
</dbReference>
<evidence type="ECO:0000313" key="2">
    <source>
        <dbReference type="EMBL" id="MBA4618655.1"/>
    </source>
</evidence>
<protein>
    <recommendedName>
        <fullName evidence="3">2-alkenal reductase (NAD(P)(+))</fullName>
    </recommendedName>
</protein>
<dbReference type="InterPro" id="IPR001611">
    <property type="entry name" value="Leu-rich_rpt"/>
</dbReference>
<reference evidence="2" key="1">
    <citation type="journal article" date="2013" name="J. Plant Res.">
        <title>Effect of fungi and light on seed germination of three Opuntia species from semiarid lands of central Mexico.</title>
        <authorList>
            <person name="Delgado-Sanchez P."/>
            <person name="Jimenez-Bremont J.F."/>
            <person name="Guerrero-Gonzalez Mde L."/>
            <person name="Flores J."/>
        </authorList>
    </citation>
    <scope>NUCLEOTIDE SEQUENCE</scope>
    <source>
        <tissue evidence="2">Cladode</tissue>
    </source>
</reference>
<dbReference type="PANTHER" id="PTHR48059:SF4">
    <property type="entry name" value="POLYGALACTURONASE INHIBITOR 1-RELATED"/>
    <property type="match status" value="1"/>
</dbReference>
<dbReference type="SUPFAM" id="SSF52058">
    <property type="entry name" value="L domain-like"/>
    <property type="match status" value="1"/>
</dbReference>
<dbReference type="AlphaFoldDB" id="A0A7C8YI33"/>
<dbReference type="Gene3D" id="3.80.10.10">
    <property type="entry name" value="Ribonuclease Inhibitor"/>
    <property type="match status" value="1"/>
</dbReference>
<dbReference type="PANTHER" id="PTHR48059">
    <property type="entry name" value="POLYGALACTURONASE INHIBITOR 1"/>
    <property type="match status" value="1"/>
</dbReference>
<evidence type="ECO:0000256" key="1">
    <source>
        <dbReference type="ARBA" id="ARBA00004196"/>
    </source>
</evidence>
<comment type="subcellular location">
    <subcellularLocation>
        <location evidence="1">Cell envelope</location>
    </subcellularLocation>
</comment>
<reference evidence="2" key="2">
    <citation type="submission" date="2020-07" db="EMBL/GenBank/DDBJ databases">
        <authorList>
            <person name="Vera ALvarez R."/>
            <person name="Arias-Moreno D.M."/>
            <person name="Jimenez-Jacinto V."/>
            <person name="Jimenez-Bremont J.F."/>
            <person name="Swaminathan K."/>
            <person name="Moose S.P."/>
            <person name="Guerrero-Gonzalez M.L."/>
            <person name="Marino-Ramirez L."/>
            <person name="Landsman D."/>
            <person name="Rodriguez-Kessler M."/>
            <person name="Delgado-Sanchez P."/>
        </authorList>
    </citation>
    <scope>NUCLEOTIDE SEQUENCE</scope>
    <source>
        <tissue evidence="2">Cladode</tissue>
    </source>
</reference>
<proteinExistence type="predicted"/>
<sequence length="119" mass="12986">MPLSLSGRIPASLGLLPDLVALTLSWNKLTGPIPESFGYFKKPIVLELDNNLLTGSVPQSMVRANMWVVNLSGNKLTGERGRIGFVWNEQNTNDHKKPPQELLHVCFLKCGIAPGSHGP</sequence>